<dbReference type="PRINTS" id="PR01270">
    <property type="entry name" value="HDASUPER"/>
</dbReference>
<dbReference type="PANTHER" id="PTHR10625:SF10">
    <property type="entry name" value="HISTONE DEACETYLASE HDAC1"/>
    <property type="match status" value="1"/>
</dbReference>
<sequence length="337" mass="38076">MFATYFHPHTCQTSKAINSISFVGYSFPHYNYIRQEVAKKITIYPSLPVKKVKYSEYLRVHSHDYLQKLIFKALGKPLNESLRSLPLLGIECEGFEYCLPGYVYGLGGIFAAIDEIKRGRLERAYCFCLGGHHAHKNWGHGYCLLNPLATAAKYAQSQGFHKILIIDWDIHHGDGTQSIFSCDDSVYCISIHTAVDIYMSKASNLSYGTTTMAEKIGHCNIPLISEGITPDIIAEIGLDGKFYRSYESLSIFRHALENLPWNPDLIFIFSGYDSHRDDCGKDITDWTNRDFQELTKYVLNLAKKVSCPVISRHGGGYYTPVTISAALSHIEILANYK</sequence>
<dbReference type="PANTHER" id="PTHR10625">
    <property type="entry name" value="HISTONE DEACETYLASE HDAC1-RELATED"/>
    <property type="match status" value="1"/>
</dbReference>
<organism evidence="3 4">
    <name type="scientific">Trichormus variabilis SAG 1403-4b</name>
    <dbReference type="NCBI Taxonomy" id="447716"/>
    <lineage>
        <taxon>Bacteria</taxon>
        <taxon>Bacillati</taxon>
        <taxon>Cyanobacteriota</taxon>
        <taxon>Cyanophyceae</taxon>
        <taxon>Nostocales</taxon>
        <taxon>Nostocaceae</taxon>
        <taxon>Trichormus</taxon>
    </lineage>
</organism>
<dbReference type="SUPFAM" id="SSF52768">
    <property type="entry name" value="Arginase/deacetylase"/>
    <property type="match status" value="1"/>
</dbReference>
<dbReference type="RefSeq" id="WP_127051867.1">
    <property type="nucleotide sequence ID" value="NZ_RSCM01000001.1"/>
</dbReference>
<proteinExistence type="inferred from homology"/>
<dbReference type="EMBL" id="RSCM01000001">
    <property type="protein sequence ID" value="RUS99685.1"/>
    <property type="molecule type" value="Genomic_DNA"/>
</dbReference>
<feature type="domain" description="Histone deacetylase" evidence="2">
    <location>
        <begin position="43"/>
        <end position="332"/>
    </location>
</feature>
<reference evidence="3 4" key="1">
    <citation type="journal article" date="2019" name="Genome Biol. Evol.">
        <title>Day and night: Metabolic profiles and evolutionary relationships of six axenic non-marine cyanobacteria.</title>
        <authorList>
            <person name="Will S.E."/>
            <person name="Henke P."/>
            <person name="Boedeker C."/>
            <person name="Huang S."/>
            <person name="Brinkmann H."/>
            <person name="Rohde M."/>
            <person name="Jarek M."/>
            <person name="Friedl T."/>
            <person name="Seufert S."/>
            <person name="Schumacher M."/>
            <person name="Overmann J."/>
            <person name="Neumann-Schaal M."/>
            <person name="Petersen J."/>
        </authorList>
    </citation>
    <scope>NUCLEOTIDE SEQUENCE [LARGE SCALE GENOMIC DNA]</scope>
    <source>
        <strain evidence="3 4">SAG 1403-4b</strain>
    </source>
</reference>
<accession>A0A3S1CAB8</accession>
<dbReference type="InterPro" id="IPR037138">
    <property type="entry name" value="His_deacetylse_dom_sf"/>
</dbReference>
<dbReference type="Proteomes" id="UP000276103">
    <property type="component" value="Unassembled WGS sequence"/>
</dbReference>
<dbReference type="Pfam" id="PF00850">
    <property type="entry name" value="Hist_deacetyl"/>
    <property type="match status" value="1"/>
</dbReference>
<dbReference type="InterPro" id="IPR000286">
    <property type="entry name" value="HDACs"/>
</dbReference>
<name>A0A3S1CAB8_ANAVA</name>
<dbReference type="GO" id="GO:0040029">
    <property type="term" value="P:epigenetic regulation of gene expression"/>
    <property type="evidence" value="ECO:0007669"/>
    <property type="project" value="TreeGrafter"/>
</dbReference>
<evidence type="ECO:0000259" key="2">
    <source>
        <dbReference type="Pfam" id="PF00850"/>
    </source>
</evidence>
<comment type="similarity">
    <text evidence="1">Belongs to the histone deacetylase family.</text>
</comment>
<evidence type="ECO:0000256" key="1">
    <source>
        <dbReference type="ARBA" id="ARBA00005947"/>
    </source>
</evidence>
<comment type="caution">
    <text evidence="3">The sequence shown here is derived from an EMBL/GenBank/DDBJ whole genome shotgun (WGS) entry which is preliminary data.</text>
</comment>
<dbReference type="AlphaFoldDB" id="A0A3S1CAB8"/>
<dbReference type="Gene3D" id="3.40.800.20">
    <property type="entry name" value="Histone deacetylase domain"/>
    <property type="match status" value="1"/>
</dbReference>
<gene>
    <name evidence="3" type="ORF">DSM107003_02690</name>
</gene>
<dbReference type="InterPro" id="IPR023696">
    <property type="entry name" value="Ureohydrolase_dom_sf"/>
</dbReference>
<protein>
    <recommendedName>
        <fullName evidence="2">Histone deacetylase domain-containing protein</fullName>
    </recommendedName>
</protein>
<evidence type="ECO:0000313" key="3">
    <source>
        <dbReference type="EMBL" id="RUS99685.1"/>
    </source>
</evidence>
<dbReference type="OrthoDB" id="9808367at2"/>
<dbReference type="InterPro" id="IPR023801">
    <property type="entry name" value="His_deacetylse_dom"/>
</dbReference>
<keyword evidence="4" id="KW-1185">Reference proteome</keyword>
<dbReference type="GO" id="GO:0004407">
    <property type="term" value="F:histone deacetylase activity"/>
    <property type="evidence" value="ECO:0007669"/>
    <property type="project" value="TreeGrafter"/>
</dbReference>
<evidence type="ECO:0000313" key="4">
    <source>
        <dbReference type="Proteomes" id="UP000276103"/>
    </source>
</evidence>